<dbReference type="AlphaFoldDB" id="A0ABD3KDW0"/>
<keyword evidence="3" id="KW-1185">Reference proteome</keyword>
<evidence type="ECO:0000313" key="2">
    <source>
        <dbReference type="EMBL" id="KAL3738085.1"/>
    </source>
</evidence>
<feature type="compositionally biased region" description="Basic residues" evidence="1">
    <location>
        <begin position="114"/>
        <end position="125"/>
    </location>
</feature>
<evidence type="ECO:0000313" key="3">
    <source>
        <dbReference type="Proteomes" id="UP001634007"/>
    </source>
</evidence>
<feature type="region of interest" description="Disordered" evidence="1">
    <location>
        <begin position="142"/>
        <end position="271"/>
    </location>
</feature>
<dbReference type="Proteomes" id="UP001634007">
    <property type="component" value="Unassembled WGS sequence"/>
</dbReference>
<evidence type="ECO:0008006" key="4">
    <source>
        <dbReference type="Google" id="ProtNLM"/>
    </source>
</evidence>
<name>A0ABD3KDW0_EUCGL</name>
<organism evidence="2 3">
    <name type="scientific">Eucalyptus globulus</name>
    <name type="common">Tasmanian blue gum</name>
    <dbReference type="NCBI Taxonomy" id="34317"/>
    <lineage>
        <taxon>Eukaryota</taxon>
        <taxon>Viridiplantae</taxon>
        <taxon>Streptophyta</taxon>
        <taxon>Embryophyta</taxon>
        <taxon>Tracheophyta</taxon>
        <taxon>Spermatophyta</taxon>
        <taxon>Magnoliopsida</taxon>
        <taxon>eudicotyledons</taxon>
        <taxon>Gunneridae</taxon>
        <taxon>Pentapetalae</taxon>
        <taxon>rosids</taxon>
        <taxon>malvids</taxon>
        <taxon>Myrtales</taxon>
        <taxon>Myrtaceae</taxon>
        <taxon>Myrtoideae</taxon>
        <taxon>Eucalypteae</taxon>
        <taxon>Eucalyptus</taxon>
    </lineage>
</organism>
<comment type="caution">
    <text evidence="2">The sequence shown here is derived from an EMBL/GenBank/DDBJ whole genome shotgun (WGS) entry which is preliminary data.</text>
</comment>
<protein>
    <recommendedName>
        <fullName evidence="4">DUF4378 domain-containing protein</fullName>
    </recommendedName>
</protein>
<gene>
    <name evidence="2" type="ORF">ACJRO7_019590</name>
</gene>
<dbReference type="PANTHER" id="PTHR33623:SF4">
    <property type="entry name" value="DUF4378 DOMAIN-CONTAINING PROTEIN"/>
    <property type="match status" value="1"/>
</dbReference>
<reference evidence="2 3" key="1">
    <citation type="submission" date="2024-11" db="EMBL/GenBank/DDBJ databases">
        <title>Chromosome-level genome assembly of Eucalyptus globulus Labill. provides insights into its genome evolution.</title>
        <authorList>
            <person name="Li X."/>
        </authorList>
    </citation>
    <scope>NUCLEOTIDE SEQUENCE [LARGE SCALE GENOMIC DNA]</scope>
    <source>
        <strain evidence="2">CL2024</strain>
        <tissue evidence="2">Fresh tender leaves</tissue>
    </source>
</reference>
<dbReference type="PANTHER" id="PTHR33623">
    <property type="entry name" value="OS04G0572500 PROTEIN"/>
    <property type="match status" value="1"/>
</dbReference>
<feature type="region of interest" description="Disordered" evidence="1">
    <location>
        <begin position="101"/>
        <end position="125"/>
    </location>
</feature>
<feature type="compositionally biased region" description="Low complexity" evidence="1">
    <location>
        <begin position="178"/>
        <end position="198"/>
    </location>
</feature>
<feature type="compositionally biased region" description="Basic and acidic residues" evidence="1">
    <location>
        <begin position="142"/>
        <end position="158"/>
    </location>
</feature>
<accession>A0ABD3KDW0</accession>
<feature type="region of interest" description="Disordered" evidence="1">
    <location>
        <begin position="64"/>
        <end position="86"/>
    </location>
</feature>
<feature type="compositionally biased region" description="Basic and acidic residues" evidence="1">
    <location>
        <begin position="223"/>
        <end position="240"/>
    </location>
</feature>
<evidence type="ECO:0000256" key="1">
    <source>
        <dbReference type="SAM" id="MobiDB-lite"/>
    </source>
</evidence>
<sequence length="483" mass="54332">MEITTVNFHHRKSFKSDPRPLMLKDYLRDDMSSCSSNGFKSFPRRQCCTTVRFLLEIDLKAAPLAPSKRRPRKTSPRPPATASVLQRASVKVLNAMKLLQLHSAKSPSGDAAKKTKARGRRGLLPRSLSRKLWSRSFWRKQPSRDDRLGEGTGRRTSVENRPPPPPDLNAASAVAPHRFSTSSSSSNNRRNSSSWDSSEFAAELARSPGGDPESPGRPNDVVSEDKGPAPRGPHDEKVSDKVGATHGQDSIAATPTCSKQEWPNEEKEQFSPVSVLDCPFNDDEDIASPFEWSPSRIGGAKHKLRHKAHRCEALSRLKPMQLERRIALSELEDEVPVQYPSLAPSPSVLSKVQDDERKIEEKIRELLDVAAGIDPSFTSKVDILLLDFFRERLEEESANKIAIGGLDEFESELLKVAEGWINRQPQEVFLGWEVEDGRHAYIKDMERRERWRNVDEEKMEVALGLEVEVWGSLMDEVLLDIFS</sequence>
<dbReference type="EMBL" id="JBJKBG010000005">
    <property type="protein sequence ID" value="KAL3738085.1"/>
    <property type="molecule type" value="Genomic_DNA"/>
</dbReference>
<feature type="compositionally biased region" description="Polar residues" evidence="1">
    <location>
        <begin position="247"/>
        <end position="261"/>
    </location>
</feature>
<proteinExistence type="predicted"/>